<dbReference type="PANTHER" id="PTHR30329">
    <property type="entry name" value="STATOR ELEMENT OF FLAGELLAR MOTOR COMPLEX"/>
    <property type="match status" value="1"/>
</dbReference>
<feature type="coiled-coil region" evidence="2">
    <location>
        <begin position="47"/>
        <end position="263"/>
    </location>
</feature>
<evidence type="ECO:0000313" key="5">
    <source>
        <dbReference type="Proteomes" id="UP000198762"/>
    </source>
</evidence>
<dbReference type="Gene3D" id="1.10.287.1490">
    <property type="match status" value="1"/>
</dbReference>
<dbReference type="AlphaFoldDB" id="A0A1I0FLC3"/>
<dbReference type="PANTHER" id="PTHR30329:SF21">
    <property type="entry name" value="LIPOPROTEIN YIAD-RELATED"/>
    <property type="match status" value="1"/>
</dbReference>
<protein>
    <submittedName>
        <fullName evidence="4">Chemotaxis protein MotB</fullName>
    </submittedName>
</protein>
<dbReference type="Proteomes" id="UP000198762">
    <property type="component" value="Unassembled WGS sequence"/>
</dbReference>
<dbReference type="STRING" id="430453.SAMN04487962_11325"/>
<dbReference type="EMBL" id="FOHZ01000013">
    <property type="protein sequence ID" value="SET58358.1"/>
    <property type="molecule type" value="Genomic_DNA"/>
</dbReference>
<gene>
    <name evidence="4" type="ORF">SAMN04487962_11325</name>
</gene>
<dbReference type="InterPro" id="IPR006665">
    <property type="entry name" value="OmpA-like"/>
</dbReference>
<accession>A0A1I0FLC3</accession>
<evidence type="ECO:0000313" key="4">
    <source>
        <dbReference type="EMBL" id="SET58358.1"/>
    </source>
</evidence>
<dbReference type="InterPro" id="IPR036737">
    <property type="entry name" value="OmpA-like_sf"/>
</dbReference>
<dbReference type="Pfam" id="PF00691">
    <property type="entry name" value="OmpA"/>
    <property type="match status" value="1"/>
</dbReference>
<evidence type="ECO:0000256" key="1">
    <source>
        <dbReference type="PROSITE-ProRule" id="PRU00473"/>
    </source>
</evidence>
<dbReference type="SUPFAM" id="SSF103088">
    <property type="entry name" value="OmpA-like"/>
    <property type="match status" value="1"/>
</dbReference>
<dbReference type="RefSeq" id="WP_091852923.1">
    <property type="nucleotide sequence ID" value="NZ_FOHZ01000013.1"/>
</dbReference>
<evidence type="ECO:0000256" key="2">
    <source>
        <dbReference type="SAM" id="Coils"/>
    </source>
</evidence>
<name>A0A1I0FLC3_9GAMM</name>
<keyword evidence="5" id="KW-1185">Reference proteome</keyword>
<dbReference type="OrthoDB" id="9815217at2"/>
<evidence type="ECO:0000259" key="3">
    <source>
        <dbReference type="PROSITE" id="PS51123"/>
    </source>
</evidence>
<dbReference type="Gene3D" id="3.30.1330.60">
    <property type="entry name" value="OmpA-like domain"/>
    <property type="match status" value="1"/>
</dbReference>
<reference evidence="5" key="1">
    <citation type="submission" date="2016-10" db="EMBL/GenBank/DDBJ databases">
        <authorList>
            <person name="Varghese N."/>
            <person name="Submissions S."/>
        </authorList>
    </citation>
    <scope>NUCLEOTIDE SEQUENCE [LARGE SCALE GENOMIC DNA]</scope>
    <source>
        <strain evidence="5">CGMCC 1.6489</strain>
    </source>
</reference>
<sequence length="407" mass="45680">MAQRGWVTTALMILLVLIAGAGAYFYWSLNDELSQMTSAYEETLAGARQGQQALADLQAEQERLRQQLLRAQERLEQRTTSADQLETELNDTRRNLTGARQQIIDLERRIETLKKDLAVAETLASDRGEQLAHSQEQVAELTARRQDLEASLATAREEQTRARAQADELEDTLETARAELDQTRGQVEQRKAALDEVAAERQSVAEQYRQAREQLALQQVRSQNASETIAELEARLQREQSAMNDLQARLQALSNEKQTLVSRLEDGTTVIKLPEKIVFDSGSARIGESGRQTLQLLANALESFPDHTISVQGHSDSRPISRRLQFRYPTNWELSASRAASAVRVLRDTGIAAERMQAVGYADTRPLVEETNDASRRMNRRIEVLLYPDELQVKVDSALNPESADGT</sequence>
<dbReference type="CDD" id="cd07185">
    <property type="entry name" value="OmpA_C-like"/>
    <property type="match status" value="1"/>
</dbReference>
<keyword evidence="2" id="KW-0175">Coiled coil</keyword>
<dbReference type="GO" id="GO:0016020">
    <property type="term" value="C:membrane"/>
    <property type="evidence" value="ECO:0007669"/>
    <property type="project" value="UniProtKB-UniRule"/>
</dbReference>
<organism evidence="4 5">
    <name type="scientific">Marinobacter segnicrescens</name>
    <dbReference type="NCBI Taxonomy" id="430453"/>
    <lineage>
        <taxon>Bacteria</taxon>
        <taxon>Pseudomonadati</taxon>
        <taxon>Pseudomonadota</taxon>
        <taxon>Gammaproteobacteria</taxon>
        <taxon>Pseudomonadales</taxon>
        <taxon>Marinobacteraceae</taxon>
        <taxon>Marinobacter</taxon>
    </lineage>
</organism>
<proteinExistence type="predicted"/>
<feature type="domain" description="OmpA-like" evidence="3">
    <location>
        <begin position="266"/>
        <end position="390"/>
    </location>
</feature>
<dbReference type="PROSITE" id="PS51123">
    <property type="entry name" value="OMPA_2"/>
    <property type="match status" value="1"/>
</dbReference>
<keyword evidence="1" id="KW-0472">Membrane</keyword>
<dbReference type="InterPro" id="IPR050330">
    <property type="entry name" value="Bact_OuterMem_StrucFunc"/>
</dbReference>